<dbReference type="PANTHER" id="PTHR22966:SF63">
    <property type="entry name" value="CYSTEINE DIOXYGENASE"/>
    <property type="match status" value="1"/>
</dbReference>
<dbReference type="PANTHER" id="PTHR22966">
    <property type="entry name" value="2-AMINOETHANETHIOL DIOXYGENASE"/>
    <property type="match status" value="1"/>
</dbReference>
<evidence type="ECO:0000256" key="2">
    <source>
        <dbReference type="ARBA" id="ARBA00006622"/>
    </source>
</evidence>
<evidence type="ECO:0000313" key="8">
    <source>
        <dbReference type="EMBL" id="CAA3001647.1"/>
    </source>
</evidence>
<dbReference type="GO" id="GO:0070483">
    <property type="term" value="P:detection of hypoxia"/>
    <property type="evidence" value="ECO:0007669"/>
    <property type="project" value="UniProtKB-ARBA"/>
</dbReference>
<name>A0A8S0TDJ9_OLEEU</name>
<comment type="catalytic activity">
    <reaction evidence="7">
        <text>L-cysteine + O2 = 3-sulfino-L-alanine + H(+)</text>
        <dbReference type="Rhea" id="RHEA:20441"/>
        <dbReference type="ChEBI" id="CHEBI:15378"/>
        <dbReference type="ChEBI" id="CHEBI:15379"/>
        <dbReference type="ChEBI" id="CHEBI:35235"/>
        <dbReference type="ChEBI" id="CHEBI:61085"/>
        <dbReference type="EC" id="1.13.11.20"/>
    </reaction>
    <physiologicalReaction direction="left-to-right" evidence="7">
        <dbReference type="Rhea" id="RHEA:20442"/>
    </physiologicalReaction>
</comment>
<reference evidence="8 9" key="1">
    <citation type="submission" date="2019-12" db="EMBL/GenBank/DDBJ databases">
        <authorList>
            <person name="Alioto T."/>
            <person name="Alioto T."/>
            <person name="Gomez Garrido J."/>
        </authorList>
    </citation>
    <scope>NUCLEOTIDE SEQUENCE [LARGE SCALE GENOMIC DNA]</scope>
</reference>
<protein>
    <recommendedName>
        <fullName evidence="3">cysteine dioxygenase</fullName>
        <ecNumber evidence="3">1.13.11.20</ecNumber>
    </recommendedName>
</protein>
<dbReference type="GO" id="GO:0046872">
    <property type="term" value="F:metal ion binding"/>
    <property type="evidence" value="ECO:0007669"/>
    <property type="project" value="UniProtKB-KW"/>
</dbReference>
<evidence type="ECO:0000313" key="9">
    <source>
        <dbReference type="Proteomes" id="UP000594638"/>
    </source>
</evidence>
<evidence type="ECO:0000256" key="1">
    <source>
        <dbReference type="ARBA" id="ARBA00001954"/>
    </source>
</evidence>
<keyword evidence="9" id="KW-1185">Reference proteome</keyword>
<comment type="caution">
    <text evidence="8">The sequence shown here is derived from an EMBL/GenBank/DDBJ whole genome shotgun (WGS) entry which is preliminary data.</text>
</comment>
<dbReference type="OrthoDB" id="271433at2759"/>
<dbReference type="InterPro" id="IPR014710">
    <property type="entry name" value="RmlC-like_jellyroll"/>
</dbReference>
<dbReference type="Proteomes" id="UP000594638">
    <property type="component" value="Unassembled WGS sequence"/>
</dbReference>
<evidence type="ECO:0000256" key="4">
    <source>
        <dbReference type="ARBA" id="ARBA00022723"/>
    </source>
</evidence>
<dbReference type="EC" id="1.13.11.20" evidence="3"/>
<comment type="cofactor">
    <cofactor evidence="1">
        <name>Fe(2+)</name>
        <dbReference type="ChEBI" id="CHEBI:29033"/>
    </cofactor>
</comment>
<evidence type="ECO:0000256" key="3">
    <source>
        <dbReference type="ARBA" id="ARBA00013133"/>
    </source>
</evidence>
<organism evidence="8 9">
    <name type="scientific">Olea europaea subsp. europaea</name>
    <dbReference type="NCBI Taxonomy" id="158383"/>
    <lineage>
        <taxon>Eukaryota</taxon>
        <taxon>Viridiplantae</taxon>
        <taxon>Streptophyta</taxon>
        <taxon>Embryophyta</taxon>
        <taxon>Tracheophyta</taxon>
        <taxon>Spermatophyta</taxon>
        <taxon>Magnoliopsida</taxon>
        <taxon>eudicotyledons</taxon>
        <taxon>Gunneridae</taxon>
        <taxon>Pentapetalae</taxon>
        <taxon>asterids</taxon>
        <taxon>lamiids</taxon>
        <taxon>Lamiales</taxon>
        <taxon>Oleaceae</taxon>
        <taxon>Oleeae</taxon>
        <taxon>Olea</taxon>
    </lineage>
</organism>
<proteinExistence type="inferred from homology"/>
<accession>A0A8S0TDJ9</accession>
<dbReference type="SUPFAM" id="SSF51182">
    <property type="entry name" value="RmlC-like cupins"/>
    <property type="match status" value="1"/>
</dbReference>
<evidence type="ECO:0000256" key="5">
    <source>
        <dbReference type="ARBA" id="ARBA00023002"/>
    </source>
</evidence>
<dbReference type="Pfam" id="PF07847">
    <property type="entry name" value="PCO_ADO"/>
    <property type="match status" value="1"/>
</dbReference>
<dbReference type="InterPro" id="IPR012864">
    <property type="entry name" value="PCO/ADO"/>
</dbReference>
<dbReference type="AlphaFoldDB" id="A0A8S0TDJ9"/>
<evidence type="ECO:0000256" key="7">
    <source>
        <dbReference type="ARBA" id="ARBA00024284"/>
    </source>
</evidence>
<sequence>MTESLMNQIRRPDAVGHVDRVIKKNRFKRKVRIAPKRPMPRVSMTLQRLFESCREVFRGLGTVPSPRDVKKLCHILDGMKPEDVGLSMNLQFFKPKDVAEGGSRVTFTTIYQCENFSLCIFFLPATAVIPLHNHPEMTVFTKLLLGTMHIKAYDWVDPLNSDNLASPSRPRLARMKANREFTPRCNTSVLYPTSGGNIHEFTAVTPCAVLDVMGPPYSKDDGRDCSYYKDTPCGGDGYGWLEEIEMPNESEMDGIEYLGPKIIDFTT</sequence>
<dbReference type="CDD" id="cd20289">
    <property type="entry name" value="cupin_ADO"/>
    <property type="match status" value="1"/>
</dbReference>
<comment type="similarity">
    <text evidence="2">Belongs to the cysteine dioxygenase family.</text>
</comment>
<dbReference type="InterPro" id="IPR011051">
    <property type="entry name" value="RmlC_Cupin_sf"/>
</dbReference>
<dbReference type="EMBL" id="CACTIH010005772">
    <property type="protein sequence ID" value="CAA3001647.1"/>
    <property type="molecule type" value="Genomic_DNA"/>
</dbReference>
<gene>
    <name evidence="8" type="ORF">OLEA9_A000547</name>
</gene>
<evidence type="ECO:0000256" key="6">
    <source>
        <dbReference type="ARBA" id="ARBA00023004"/>
    </source>
</evidence>
<dbReference type="Gene3D" id="2.60.120.10">
    <property type="entry name" value="Jelly Rolls"/>
    <property type="match status" value="1"/>
</dbReference>
<dbReference type="GO" id="GO:0017172">
    <property type="term" value="F:cysteine dioxygenase activity"/>
    <property type="evidence" value="ECO:0007669"/>
    <property type="project" value="UniProtKB-EC"/>
</dbReference>
<dbReference type="Gramene" id="OE9A000547T1">
    <property type="protein sequence ID" value="OE9A000547C1"/>
    <property type="gene ID" value="OE9A000547"/>
</dbReference>
<keyword evidence="5" id="KW-0560">Oxidoreductase</keyword>
<keyword evidence="6" id="KW-0408">Iron</keyword>
<keyword evidence="4" id="KW-0479">Metal-binding</keyword>